<sequence>MAKFRIDQLQIYPVRSIGGMSVPRAQITPAGSLAGDREWVVVRPDGSLI</sequence>
<organism evidence="2 3">
    <name type="scientific">Devosia sediminis</name>
    <dbReference type="NCBI Taxonomy" id="2798801"/>
    <lineage>
        <taxon>Bacteria</taxon>
        <taxon>Pseudomonadati</taxon>
        <taxon>Pseudomonadota</taxon>
        <taxon>Alphaproteobacteria</taxon>
        <taxon>Hyphomicrobiales</taxon>
        <taxon>Devosiaceae</taxon>
        <taxon>Devosia</taxon>
    </lineage>
</organism>
<dbReference type="EMBL" id="JAEKMH010000011">
    <property type="protein sequence ID" value="MBJ3787074.1"/>
    <property type="molecule type" value="Genomic_DNA"/>
</dbReference>
<evidence type="ECO:0000313" key="3">
    <source>
        <dbReference type="Proteomes" id="UP000602124"/>
    </source>
</evidence>
<dbReference type="RefSeq" id="WP_198878253.1">
    <property type="nucleotide sequence ID" value="NZ_JAEKMH010000011.1"/>
</dbReference>
<accession>A0A934IUP4</accession>
<feature type="domain" description="Molybdenum cofactor sulfurase middle" evidence="1">
    <location>
        <begin position="4"/>
        <end position="48"/>
    </location>
</feature>
<dbReference type="AlphaFoldDB" id="A0A934IUP4"/>
<dbReference type="Pfam" id="PF03476">
    <property type="entry name" value="MOSC_N"/>
    <property type="match status" value="1"/>
</dbReference>
<evidence type="ECO:0000259" key="1">
    <source>
        <dbReference type="Pfam" id="PF03476"/>
    </source>
</evidence>
<name>A0A934IUP4_9HYPH</name>
<dbReference type="Proteomes" id="UP000602124">
    <property type="component" value="Unassembled WGS sequence"/>
</dbReference>
<gene>
    <name evidence="2" type="ORF">JEQ47_20330</name>
</gene>
<dbReference type="InterPro" id="IPR005303">
    <property type="entry name" value="MOCOS_middle"/>
</dbReference>
<comment type="caution">
    <text evidence="2">The sequence shown here is derived from an EMBL/GenBank/DDBJ whole genome shotgun (WGS) entry which is preliminary data.</text>
</comment>
<dbReference type="SUPFAM" id="SSF141673">
    <property type="entry name" value="MOSC N-terminal domain-like"/>
    <property type="match status" value="1"/>
</dbReference>
<evidence type="ECO:0000313" key="2">
    <source>
        <dbReference type="EMBL" id="MBJ3787074.1"/>
    </source>
</evidence>
<protein>
    <submittedName>
        <fullName evidence="2">MOSC N-terminal beta barrel domain-containing protein</fullName>
    </submittedName>
</protein>
<proteinExistence type="predicted"/>
<keyword evidence="3" id="KW-1185">Reference proteome</keyword>
<reference evidence="2" key="1">
    <citation type="submission" date="2020-12" db="EMBL/GenBank/DDBJ databases">
        <title>Devosia sp. MSA67 isolated from Mo River.</title>
        <authorList>
            <person name="Ma F."/>
            <person name="Zi Z."/>
        </authorList>
    </citation>
    <scope>NUCLEOTIDE SEQUENCE</scope>
    <source>
        <strain evidence="2">MSA67</strain>
    </source>
</reference>